<dbReference type="RefSeq" id="XP_043012343.1">
    <property type="nucleotide sequence ID" value="XM_043151250.1"/>
</dbReference>
<evidence type="ECO:0000256" key="2">
    <source>
        <dbReference type="SAM" id="MobiDB-lite"/>
    </source>
</evidence>
<gene>
    <name evidence="5" type="ORF">E1B28_006564</name>
</gene>
<feature type="compositionally biased region" description="Polar residues" evidence="2">
    <location>
        <begin position="138"/>
        <end position="147"/>
    </location>
</feature>
<name>A0A9P7S698_9AGAR</name>
<comment type="caution">
    <text evidence="5">The sequence shown here is derived from an EMBL/GenBank/DDBJ whole genome shotgun (WGS) entry which is preliminary data.</text>
</comment>
<dbReference type="Gene3D" id="3.30.160.20">
    <property type="match status" value="1"/>
</dbReference>
<feature type="transmembrane region" description="Helical" evidence="3">
    <location>
        <begin position="15"/>
        <end position="36"/>
    </location>
</feature>
<dbReference type="GO" id="GO:0003723">
    <property type="term" value="F:RNA binding"/>
    <property type="evidence" value="ECO:0007669"/>
    <property type="project" value="UniProtKB-UniRule"/>
</dbReference>
<organism evidence="5 6">
    <name type="scientific">Marasmius oreades</name>
    <name type="common">fairy-ring Marasmius</name>
    <dbReference type="NCBI Taxonomy" id="181124"/>
    <lineage>
        <taxon>Eukaryota</taxon>
        <taxon>Fungi</taxon>
        <taxon>Dikarya</taxon>
        <taxon>Basidiomycota</taxon>
        <taxon>Agaricomycotina</taxon>
        <taxon>Agaricomycetes</taxon>
        <taxon>Agaricomycetidae</taxon>
        <taxon>Agaricales</taxon>
        <taxon>Marasmiineae</taxon>
        <taxon>Marasmiaceae</taxon>
        <taxon>Marasmius</taxon>
    </lineage>
</organism>
<keyword evidence="3" id="KW-0812">Transmembrane</keyword>
<feature type="region of interest" description="Disordered" evidence="2">
    <location>
        <begin position="98"/>
        <end position="154"/>
    </location>
</feature>
<dbReference type="KEGG" id="more:E1B28_006564"/>
<evidence type="ECO:0000256" key="1">
    <source>
        <dbReference type="PROSITE-ProRule" id="PRU00266"/>
    </source>
</evidence>
<dbReference type="Pfam" id="PF00035">
    <property type="entry name" value="dsrm"/>
    <property type="match status" value="1"/>
</dbReference>
<reference evidence="5" key="1">
    <citation type="journal article" date="2021" name="Genome Biol. Evol.">
        <title>The assembled and annotated genome of the fairy-ring fungus Marasmius oreades.</title>
        <authorList>
            <person name="Hiltunen M."/>
            <person name="Ament-Velasquez S.L."/>
            <person name="Johannesson H."/>
        </authorList>
    </citation>
    <scope>NUCLEOTIDE SEQUENCE</scope>
    <source>
        <strain evidence="5">03SP1</strain>
    </source>
</reference>
<dbReference type="SUPFAM" id="SSF54768">
    <property type="entry name" value="dsRNA-binding domain-like"/>
    <property type="match status" value="1"/>
</dbReference>
<dbReference type="EMBL" id="CM032183">
    <property type="protein sequence ID" value="KAG7095873.1"/>
    <property type="molecule type" value="Genomic_DNA"/>
</dbReference>
<dbReference type="Proteomes" id="UP001049176">
    <property type="component" value="Chromosome 3"/>
</dbReference>
<keyword evidence="6" id="KW-1185">Reference proteome</keyword>
<dbReference type="SMART" id="SM00358">
    <property type="entry name" value="DSRM"/>
    <property type="match status" value="1"/>
</dbReference>
<dbReference type="CDD" id="cd21037">
    <property type="entry name" value="MLKL_NTD"/>
    <property type="match status" value="1"/>
</dbReference>
<keyword evidence="3" id="KW-1133">Transmembrane helix</keyword>
<dbReference type="AlphaFoldDB" id="A0A9P7S698"/>
<evidence type="ECO:0000313" key="6">
    <source>
        <dbReference type="Proteomes" id="UP001049176"/>
    </source>
</evidence>
<protein>
    <recommendedName>
        <fullName evidence="4">DRBM domain-containing protein</fullName>
    </recommendedName>
</protein>
<feature type="transmembrane region" description="Helical" evidence="3">
    <location>
        <begin position="42"/>
        <end position="64"/>
    </location>
</feature>
<dbReference type="InterPro" id="IPR059179">
    <property type="entry name" value="MLKL-like_MCAfunc"/>
</dbReference>
<dbReference type="OrthoDB" id="3246846at2759"/>
<dbReference type="PROSITE" id="PS50137">
    <property type="entry name" value="DS_RBD"/>
    <property type="match status" value="1"/>
</dbReference>
<sequence>MIFLSHLSQKDKRRIGFCTMVLAVANALFSVVNAVANKQSHALTVVFGVRATICSLATAVIAYWERLQDRPPVRDPERARTSHGSLELIPRRIIAAESPIPSPQDKDGSVSVFSTGVESRGGLRNRQSPRHIPYDPSARSSGLSGSNVKRHRPGKIVPVPTAPLSIMIEVAGIIPVAGLGDVPELALEIVKMAEDAHSNRNAFQRLAKQSPALACLVVDICKQEHRPNATISLFLESHITKVTLMLKEVVDFTRIAASRDTSDRFIFSEVDREVIKDYLKRLEVHRQQFQSYIEREHNETQFPESLLRSYATVAASSRPSEKVLAPKHDTNLHRRLESSTDSVVDPPAGDWPYEATATAADVVHRNRLNKFAQAAGASVEYMDSFTGLHNAPTWTSSVFLNGLHHGTGHARTLTEARAQAALVALAFLSQQSESFTMRYTEKRRNSGVRPLPAVRPKGML</sequence>
<accession>A0A9P7S698</accession>
<evidence type="ECO:0000313" key="5">
    <source>
        <dbReference type="EMBL" id="KAG7095873.1"/>
    </source>
</evidence>
<proteinExistence type="predicted"/>
<keyword evidence="1" id="KW-0694">RNA-binding</keyword>
<dbReference type="GeneID" id="66075640"/>
<evidence type="ECO:0000256" key="3">
    <source>
        <dbReference type="SAM" id="Phobius"/>
    </source>
</evidence>
<feature type="domain" description="DRBM" evidence="4">
    <location>
        <begin position="363"/>
        <end position="430"/>
    </location>
</feature>
<keyword evidence="3" id="KW-0472">Membrane</keyword>
<evidence type="ECO:0000259" key="4">
    <source>
        <dbReference type="PROSITE" id="PS50137"/>
    </source>
</evidence>
<dbReference type="InterPro" id="IPR014720">
    <property type="entry name" value="dsRBD_dom"/>
</dbReference>